<name>A0A6A6VE72_9PLEO</name>
<keyword evidence="12" id="KW-0449">Lipoprotein</keyword>
<dbReference type="OrthoDB" id="5378633at2759"/>
<keyword evidence="9 14" id="KW-1133">Transmembrane helix</keyword>
<dbReference type="PANTHER" id="PTHR33048:SF160">
    <property type="entry name" value="SAT4 FAMILY MEMBRANE PROTEIN"/>
    <property type="match status" value="1"/>
</dbReference>
<evidence type="ECO:0000313" key="18">
    <source>
        <dbReference type="Proteomes" id="UP000799440"/>
    </source>
</evidence>
<evidence type="ECO:0000256" key="7">
    <source>
        <dbReference type="ARBA" id="ARBA00022692"/>
    </source>
</evidence>
<evidence type="ECO:0000256" key="4">
    <source>
        <dbReference type="ARBA" id="ARBA00010031"/>
    </source>
</evidence>
<evidence type="ECO:0000256" key="6">
    <source>
        <dbReference type="ARBA" id="ARBA00022622"/>
    </source>
</evidence>
<reference evidence="17" key="1">
    <citation type="journal article" date="2020" name="Stud. Mycol.">
        <title>101 Dothideomycetes genomes: a test case for predicting lifestyles and emergence of pathogens.</title>
        <authorList>
            <person name="Haridas S."/>
            <person name="Albert R."/>
            <person name="Binder M."/>
            <person name="Bloem J."/>
            <person name="Labutti K."/>
            <person name="Salamov A."/>
            <person name="Andreopoulos B."/>
            <person name="Baker S."/>
            <person name="Barry K."/>
            <person name="Bills G."/>
            <person name="Bluhm B."/>
            <person name="Cannon C."/>
            <person name="Castanera R."/>
            <person name="Culley D."/>
            <person name="Daum C."/>
            <person name="Ezra D."/>
            <person name="Gonzalez J."/>
            <person name="Henrissat B."/>
            <person name="Kuo A."/>
            <person name="Liang C."/>
            <person name="Lipzen A."/>
            <person name="Lutzoni F."/>
            <person name="Magnuson J."/>
            <person name="Mondo S."/>
            <person name="Nolan M."/>
            <person name="Ohm R."/>
            <person name="Pangilinan J."/>
            <person name="Park H.-J."/>
            <person name="Ramirez L."/>
            <person name="Alfaro M."/>
            <person name="Sun H."/>
            <person name="Tritt A."/>
            <person name="Yoshinaga Y."/>
            <person name="Zwiers L.-H."/>
            <person name="Turgeon B."/>
            <person name="Goodwin S."/>
            <person name="Spatafora J."/>
            <person name="Crous P."/>
            <person name="Grigoriev I."/>
        </authorList>
    </citation>
    <scope>NUCLEOTIDE SEQUENCE</scope>
    <source>
        <strain evidence="17">CBS 119925</strain>
    </source>
</reference>
<dbReference type="AlphaFoldDB" id="A0A6A6VE72"/>
<keyword evidence="6" id="KW-0325">Glycoprotein</keyword>
<dbReference type="EMBL" id="MU006569">
    <property type="protein sequence ID" value="KAF2748513.1"/>
    <property type="molecule type" value="Genomic_DNA"/>
</dbReference>
<evidence type="ECO:0000256" key="12">
    <source>
        <dbReference type="ARBA" id="ARBA00023288"/>
    </source>
</evidence>
<evidence type="ECO:0000256" key="1">
    <source>
        <dbReference type="ARBA" id="ARBA00004141"/>
    </source>
</evidence>
<evidence type="ECO:0000313" key="17">
    <source>
        <dbReference type="EMBL" id="KAF2748513.1"/>
    </source>
</evidence>
<accession>A0A6A6VE72</accession>
<feature type="transmembrane region" description="Helical" evidence="14">
    <location>
        <begin position="99"/>
        <end position="119"/>
    </location>
</feature>
<evidence type="ECO:0000259" key="15">
    <source>
        <dbReference type="Pfam" id="PF05730"/>
    </source>
</evidence>
<dbReference type="GO" id="GO:0005576">
    <property type="term" value="C:extracellular region"/>
    <property type="evidence" value="ECO:0007669"/>
    <property type="project" value="UniProtKB-SubCell"/>
</dbReference>
<dbReference type="Pfam" id="PF05730">
    <property type="entry name" value="CFEM"/>
    <property type="match status" value="1"/>
</dbReference>
<keyword evidence="5" id="KW-0964">Secreted</keyword>
<evidence type="ECO:0000256" key="8">
    <source>
        <dbReference type="ARBA" id="ARBA00022729"/>
    </source>
</evidence>
<feature type="transmembrane region" description="Helical" evidence="14">
    <location>
        <begin position="297"/>
        <end position="319"/>
    </location>
</feature>
<evidence type="ECO:0000256" key="10">
    <source>
        <dbReference type="ARBA" id="ARBA00023136"/>
    </source>
</evidence>
<feature type="non-terminal residue" evidence="17">
    <location>
        <position position="1"/>
    </location>
</feature>
<keyword evidence="7 14" id="KW-0812">Transmembrane</keyword>
<evidence type="ECO:0000259" key="16">
    <source>
        <dbReference type="Pfam" id="PF20684"/>
    </source>
</evidence>
<organism evidence="17 18">
    <name type="scientific">Sporormia fimetaria CBS 119925</name>
    <dbReference type="NCBI Taxonomy" id="1340428"/>
    <lineage>
        <taxon>Eukaryota</taxon>
        <taxon>Fungi</taxon>
        <taxon>Dikarya</taxon>
        <taxon>Ascomycota</taxon>
        <taxon>Pezizomycotina</taxon>
        <taxon>Dothideomycetes</taxon>
        <taxon>Pleosporomycetidae</taxon>
        <taxon>Pleosporales</taxon>
        <taxon>Sporormiaceae</taxon>
        <taxon>Sporormia</taxon>
    </lineage>
</organism>
<keyword evidence="11" id="KW-1015">Disulfide bond</keyword>
<keyword evidence="10 14" id="KW-0472">Membrane</keyword>
<keyword evidence="18" id="KW-1185">Reference proteome</keyword>
<dbReference type="PANTHER" id="PTHR33048">
    <property type="entry name" value="PTH11-LIKE INTEGRAL MEMBRANE PROTEIN (AFU_ORTHOLOGUE AFUA_5G11245)"/>
    <property type="match status" value="1"/>
</dbReference>
<proteinExistence type="inferred from homology"/>
<dbReference type="InterPro" id="IPR049326">
    <property type="entry name" value="Rhodopsin_dom_fungi"/>
</dbReference>
<feature type="transmembrane region" description="Helical" evidence="14">
    <location>
        <begin position="63"/>
        <end position="87"/>
    </location>
</feature>
<evidence type="ECO:0000256" key="11">
    <source>
        <dbReference type="ARBA" id="ARBA00023157"/>
    </source>
</evidence>
<dbReference type="Pfam" id="PF20684">
    <property type="entry name" value="Fung_rhodopsin"/>
    <property type="match status" value="1"/>
</dbReference>
<dbReference type="GO" id="GO:0098552">
    <property type="term" value="C:side of membrane"/>
    <property type="evidence" value="ECO:0007669"/>
    <property type="project" value="UniProtKB-KW"/>
</dbReference>
<evidence type="ECO:0000256" key="13">
    <source>
        <dbReference type="ARBA" id="ARBA00038359"/>
    </source>
</evidence>
<feature type="transmembrane region" description="Helical" evidence="14">
    <location>
        <begin position="147"/>
        <end position="168"/>
    </location>
</feature>
<keyword evidence="6" id="KW-0336">GPI-anchor</keyword>
<sequence length="458" mass="52036">CMMTEIAQSQCKPSDFQCILQDQHFIESMGACVKDECTIREALTTKNITETLLGNPVRDHTKMVSYTAMSIGMLTFICVILRVIARLHIFGGVWGKDDWVILAAMIPTIPITFLSIVLAEKGLGKDMWTVPHDNITDILRIYYFDELFYLSSIGLTKISILLFYLRIFPERTFRRWTHMTIALCILYMLGFGFAVIGQCTPVNLAWNHWDGEHDGHCINLNAEGWAASAVNMVLDLMVMFLPARELARLKMSRRKRLGILAMFLLGLFVTIISAIRLNFMIRFANTQNVTWDYTPVGYWSVLEIQLGIIVACFPALRALQHRLFPRTKKASEWYKSPASYRYGTGKSKTPAQTLLLSVTSRFRNRRSEHLPTHNGDLSMQRGTHTTHAGASDELAIVGHEHSNTQVERASTHDGDTNHTFLDTSSLESVFAPPVRFPSDGITVKKEYSVNVEYKKDRR</sequence>
<feature type="domain" description="Rhodopsin" evidence="16">
    <location>
        <begin position="81"/>
        <end position="320"/>
    </location>
</feature>
<dbReference type="InterPro" id="IPR008427">
    <property type="entry name" value="Extracellular_membr_CFEM_dom"/>
</dbReference>
<evidence type="ECO:0000256" key="2">
    <source>
        <dbReference type="ARBA" id="ARBA00004589"/>
    </source>
</evidence>
<dbReference type="Proteomes" id="UP000799440">
    <property type="component" value="Unassembled WGS sequence"/>
</dbReference>
<comment type="similarity">
    <text evidence="4">Belongs to the RBT5 family.</text>
</comment>
<comment type="similarity">
    <text evidence="13">Belongs to the SAT4 family.</text>
</comment>
<evidence type="ECO:0000256" key="14">
    <source>
        <dbReference type="SAM" id="Phobius"/>
    </source>
</evidence>
<protein>
    <submittedName>
        <fullName evidence="17">Uncharacterized protein</fullName>
    </submittedName>
</protein>
<evidence type="ECO:0000256" key="3">
    <source>
        <dbReference type="ARBA" id="ARBA00004613"/>
    </source>
</evidence>
<keyword evidence="8" id="KW-0732">Signal</keyword>
<feature type="domain" description="CFEM" evidence="15">
    <location>
        <begin position="1"/>
        <end position="51"/>
    </location>
</feature>
<feature type="transmembrane region" description="Helical" evidence="14">
    <location>
        <begin position="256"/>
        <end position="277"/>
    </location>
</feature>
<comment type="subcellular location">
    <subcellularLocation>
        <location evidence="2">Membrane</location>
        <topology evidence="2">Lipid-anchor</topology>
        <topology evidence="2">GPI-anchor</topology>
    </subcellularLocation>
    <subcellularLocation>
        <location evidence="1">Membrane</location>
        <topology evidence="1">Multi-pass membrane protein</topology>
    </subcellularLocation>
    <subcellularLocation>
        <location evidence="3">Secreted</location>
    </subcellularLocation>
</comment>
<dbReference type="InterPro" id="IPR052337">
    <property type="entry name" value="SAT4-like"/>
</dbReference>
<evidence type="ECO:0000256" key="9">
    <source>
        <dbReference type="ARBA" id="ARBA00022989"/>
    </source>
</evidence>
<evidence type="ECO:0000256" key="5">
    <source>
        <dbReference type="ARBA" id="ARBA00022525"/>
    </source>
</evidence>
<feature type="transmembrane region" description="Helical" evidence="14">
    <location>
        <begin position="180"/>
        <end position="204"/>
    </location>
</feature>
<gene>
    <name evidence="17" type="ORF">M011DRAFT_400906</name>
</gene>